<dbReference type="KEGG" id="minf:MESINF_0934"/>
<dbReference type="AlphaFoldDB" id="A0A7Z7LF94"/>
<proteinExistence type="predicted"/>
<keyword evidence="3" id="KW-1185">Reference proteome</keyword>
<evidence type="ECO:0000313" key="3">
    <source>
        <dbReference type="Proteomes" id="UP000250796"/>
    </source>
</evidence>
<feature type="transmembrane region" description="Helical" evidence="1">
    <location>
        <begin position="141"/>
        <end position="159"/>
    </location>
</feature>
<organism evidence="2 3">
    <name type="scientific">Mesotoga infera</name>
    <dbReference type="NCBI Taxonomy" id="1236046"/>
    <lineage>
        <taxon>Bacteria</taxon>
        <taxon>Thermotogati</taxon>
        <taxon>Thermotogota</taxon>
        <taxon>Thermotogae</taxon>
        <taxon>Kosmotogales</taxon>
        <taxon>Kosmotogaceae</taxon>
        <taxon>Mesotoga</taxon>
    </lineage>
</organism>
<dbReference type="EMBL" id="LS974202">
    <property type="protein sequence ID" value="SSC12383.1"/>
    <property type="molecule type" value="Genomic_DNA"/>
</dbReference>
<gene>
    <name evidence="2" type="ORF">MESINF_0934</name>
</gene>
<keyword evidence="1" id="KW-0472">Membrane</keyword>
<sequence length="168" mass="18436">MIKIQRGDFMALSRKQIAIIIGASILLTGLFLPAISLNANNLLANIAGSSNYIQADQTYGVILLLLSLIVVTLAIAKRFQWAFIGAVAALGILVFRLVTFLSDISKFNSLQSSINPDPFSPEFDGFMRMTQEITVGISLNWISWIAMFAGSIITIIALLREDEINEIK</sequence>
<accession>A0A7Z7LF94</accession>
<feature type="transmembrane region" description="Helical" evidence="1">
    <location>
        <begin position="57"/>
        <end position="76"/>
    </location>
</feature>
<evidence type="ECO:0000313" key="2">
    <source>
        <dbReference type="EMBL" id="SSC12383.1"/>
    </source>
</evidence>
<keyword evidence="1" id="KW-1133">Transmembrane helix</keyword>
<evidence type="ECO:0000256" key="1">
    <source>
        <dbReference type="SAM" id="Phobius"/>
    </source>
</evidence>
<protein>
    <submittedName>
        <fullName evidence="2">Uncharacterized protein</fullName>
    </submittedName>
</protein>
<name>A0A7Z7LF94_9BACT</name>
<feature type="transmembrane region" description="Helical" evidence="1">
    <location>
        <begin position="16"/>
        <end position="37"/>
    </location>
</feature>
<feature type="transmembrane region" description="Helical" evidence="1">
    <location>
        <begin position="83"/>
        <end position="102"/>
    </location>
</feature>
<reference evidence="2 3" key="1">
    <citation type="submission" date="2017-01" db="EMBL/GenBank/DDBJ databases">
        <authorList>
            <person name="Erauso G."/>
        </authorList>
    </citation>
    <scope>NUCLEOTIDE SEQUENCE [LARGE SCALE GENOMIC DNA]</scope>
    <source>
        <strain evidence="2">MESINF1</strain>
    </source>
</reference>
<dbReference type="Proteomes" id="UP000250796">
    <property type="component" value="Chromosome MESINF"/>
</dbReference>
<keyword evidence="1" id="KW-0812">Transmembrane</keyword>